<comment type="caution">
    <text evidence="2">The sequence shown here is derived from an EMBL/GenBank/DDBJ whole genome shotgun (WGS) entry which is preliminary data.</text>
</comment>
<feature type="transmembrane region" description="Helical" evidence="1">
    <location>
        <begin position="7"/>
        <end position="23"/>
    </location>
</feature>
<dbReference type="PANTHER" id="PTHR34351:SF1">
    <property type="entry name" value="SLR1927 PROTEIN"/>
    <property type="match status" value="1"/>
</dbReference>
<dbReference type="RefSeq" id="WP_200673191.1">
    <property type="nucleotide sequence ID" value="NZ_JAACYA010000001.1"/>
</dbReference>
<sequence>MIKITKAGWIYIFLTIFLGVAAVNTGNNLVYLIESAMLSFMLVSGFFGRRNLDSLDIQIDLPEEVFARTEFPVKIRIKNRKRFIPSFLLTIHFEGNKLIVPYVGAGEEYTFVINHTYSKRGILHIRDFNVCSVFPFNFFIRCIIYKKNIPVVVYPYPKRCSILQNSSEKSRGKTERAGKGYGSHGEIISVRDYTRGDTIRWIHWKASAKTGELKTKEFSGIGSEPVIIDLDQMDGGKEEKISCATYVVLELYKKGVPFGLKYGKNVIKPEFSRKQKVKILKTLAQI</sequence>
<evidence type="ECO:0000313" key="2">
    <source>
        <dbReference type="EMBL" id="MBK3331787.1"/>
    </source>
</evidence>
<keyword evidence="1" id="KW-1133">Transmembrane helix</keyword>
<accession>A0ABS1GFU4</accession>
<reference evidence="2 3" key="1">
    <citation type="journal article" date="2021" name="Syst. Appl. Microbiol.">
        <title>Persephonella atlantica sp. nov.: How to adapt to physico-chemical gradients in high temperature hydrothermal habitats.</title>
        <authorList>
            <person name="Francois D.X."/>
            <person name="Godfroy A."/>
            <person name="Mathien C."/>
            <person name="Aube J."/>
            <person name="Cathalot C."/>
            <person name="Lesongeur F."/>
            <person name="L'Haridon S."/>
            <person name="Philippon X."/>
            <person name="Roussel E.G."/>
        </authorList>
    </citation>
    <scope>NUCLEOTIDE SEQUENCE [LARGE SCALE GENOMIC DNA]</scope>
    <source>
        <strain evidence="2 3">MO1340</strain>
    </source>
</reference>
<name>A0ABS1GFU4_9AQUI</name>
<dbReference type="PANTHER" id="PTHR34351">
    <property type="entry name" value="SLR1927 PROTEIN-RELATED"/>
    <property type="match status" value="1"/>
</dbReference>
<evidence type="ECO:0000313" key="3">
    <source>
        <dbReference type="Proteomes" id="UP000772812"/>
    </source>
</evidence>
<keyword evidence="1" id="KW-0812">Transmembrane</keyword>
<evidence type="ECO:0000256" key="1">
    <source>
        <dbReference type="SAM" id="Phobius"/>
    </source>
</evidence>
<keyword evidence="3" id="KW-1185">Reference proteome</keyword>
<proteinExistence type="predicted"/>
<protein>
    <submittedName>
        <fullName evidence="2">DUF58 domain-containing protein</fullName>
    </submittedName>
</protein>
<dbReference type="Proteomes" id="UP000772812">
    <property type="component" value="Unassembled WGS sequence"/>
</dbReference>
<keyword evidence="1" id="KW-0472">Membrane</keyword>
<dbReference type="EMBL" id="JAACYA010000001">
    <property type="protein sequence ID" value="MBK3331787.1"/>
    <property type="molecule type" value="Genomic_DNA"/>
</dbReference>
<gene>
    <name evidence="2" type="ORF">GWK41_01745</name>
</gene>
<organism evidence="2 3">
    <name type="scientific">Persephonella atlantica</name>
    <dbReference type="NCBI Taxonomy" id="2699429"/>
    <lineage>
        <taxon>Bacteria</taxon>
        <taxon>Pseudomonadati</taxon>
        <taxon>Aquificota</taxon>
        <taxon>Aquificia</taxon>
        <taxon>Aquificales</taxon>
        <taxon>Hydrogenothermaceae</taxon>
        <taxon>Persephonella</taxon>
    </lineage>
</organism>